<dbReference type="Proteomes" id="UP000632195">
    <property type="component" value="Unassembled WGS sequence"/>
</dbReference>
<evidence type="ECO:0000256" key="1">
    <source>
        <dbReference type="SAM" id="Phobius"/>
    </source>
</evidence>
<dbReference type="Gene3D" id="3.90.550.10">
    <property type="entry name" value="Spore Coat Polysaccharide Biosynthesis Protein SpsA, Chain A"/>
    <property type="match status" value="1"/>
</dbReference>
<feature type="domain" description="Glycosyltransferase 2-like" evidence="2">
    <location>
        <begin position="5"/>
        <end position="135"/>
    </location>
</feature>
<dbReference type="CDD" id="cd00761">
    <property type="entry name" value="Glyco_tranf_GTA_type"/>
    <property type="match status" value="1"/>
</dbReference>
<dbReference type="AlphaFoldDB" id="A0AA37BSB1"/>
<proteinExistence type="predicted"/>
<feature type="transmembrane region" description="Helical" evidence="1">
    <location>
        <begin position="306"/>
        <end position="330"/>
    </location>
</feature>
<dbReference type="EMBL" id="BMNY01000002">
    <property type="protein sequence ID" value="GGM76737.1"/>
    <property type="molecule type" value="Genomic_DNA"/>
</dbReference>
<sequence length="337" mass="39311">MDRATVLITAFERRGYLQEALDSVLKQTAKEFDILLVVSKYYSQEEFNDYKDHVKVVIDEQARNKCDLLFTGINQVNTDIVIFLDDDDFFSERKVETILKAFQEHPEVGFIHNDFVNVFERGPEKSARNIVRNSSRNSDRGISILTGSVAVATRNDLDMNLSSVSIKKDIASNYLQGLKSIEAADDTFFLYCALDSGNYVLGLPEKLTYYRRHASSVTGYIGHSFGDYLRHLREKLASDVGAHEAFLRLFNSEQLIEVQRLRLSYYLTLRMAYECIFTPWFSESFIINMYRHFKWIRYSGNHPPRFLSYVFFFLIMISTRLFVTISYLLAQYRAKRY</sequence>
<dbReference type="PANTHER" id="PTHR22916:SF3">
    <property type="entry name" value="UDP-GLCNAC:BETAGAL BETA-1,3-N-ACETYLGLUCOSAMINYLTRANSFERASE-LIKE PROTEIN 1"/>
    <property type="match status" value="1"/>
</dbReference>
<protein>
    <recommendedName>
        <fullName evidence="2">Glycosyltransferase 2-like domain-containing protein</fullName>
    </recommendedName>
</protein>
<keyword evidence="1" id="KW-0812">Transmembrane</keyword>
<dbReference type="Pfam" id="PF00535">
    <property type="entry name" value="Glycos_transf_2"/>
    <property type="match status" value="1"/>
</dbReference>
<evidence type="ECO:0000313" key="4">
    <source>
        <dbReference type="Proteomes" id="UP000632195"/>
    </source>
</evidence>
<evidence type="ECO:0000259" key="2">
    <source>
        <dbReference type="Pfam" id="PF00535"/>
    </source>
</evidence>
<dbReference type="InterPro" id="IPR001173">
    <property type="entry name" value="Glyco_trans_2-like"/>
</dbReference>
<reference evidence="3" key="1">
    <citation type="journal article" date="2014" name="Int. J. Syst. Evol. Microbiol.">
        <title>Complete genome sequence of Corynebacterium casei LMG S-19264T (=DSM 44701T), isolated from a smear-ripened cheese.</title>
        <authorList>
            <consortium name="US DOE Joint Genome Institute (JGI-PGF)"/>
            <person name="Walter F."/>
            <person name="Albersmeier A."/>
            <person name="Kalinowski J."/>
            <person name="Ruckert C."/>
        </authorList>
    </citation>
    <scope>NUCLEOTIDE SEQUENCE</scope>
    <source>
        <strain evidence="3">JCM 13583</strain>
    </source>
</reference>
<keyword evidence="1" id="KW-1133">Transmembrane helix</keyword>
<accession>A0AA37BSB1</accession>
<dbReference type="SUPFAM" id="SSF53448">
    <property type="entry name" value="Nucleotide-diphospho-sugar transferases"/>
    <property type="match status" value="1"/>
</dbReference>
<dbReference type="PANTHER" id="PTHR22916">
    <property type="entry name" value="GLYCOSYLTRANSFERASE"/>
    <property type="match status" value="1"/>
</dbReference>
<evidence type="ECO:0000313" key="3">
    <source>
        <dbReference type="EMBL" id="GGM76737.1"/>
    </source>
</evidence>
<reference evidence="3" key="2">
    <citation type="submission" date="2022-09" db="EMBL/GenBank/DDBJ databases">
        <authorList>
            <person name="Sun Q."/>
            <person name="Ohkuma M."/>
        </authorList>
    </citation>
    <scope>NUCLEOTIDE SEQUENCE</scope>
    <source>
        <strain evidence="3">JCM 13583</strain>
    </source>
</reference>
<name>A0AA37BSB1_9ARCH</name>
<keyword evidence="1" id="KW-0472">Membrane</keyword>
<dbReference type="InterPro" id="IPR029044">
    <property type="entry name" value="Nucleotide-diphossugar_trans"/>
</dbReference>
<organism evidence="3 4">
    <name type="scientific">Thermogymnomonas acidicola</name>
    <dbReference type="NCBI Taxonomy" id="399579"/>
    <lineage>
        <taxon>Archaea</taxon>
        <taxon>Methanobacteriati</taxon>
        <taxon>Thermoplasmatota</taxon>
        <taxon>Thermoplasmata</taxon>
        <taxon>Thermoplasmatales</taxon>
        <taxon>Thermogymnomonas</taxon>
    </lineage>
</organism>
<dbReference type="GO" id="GO:0016758">
    <property type="term" value="F:hexosyltransferase activity"/>
    <property type="evidence" value="ECO:0007669"/>
    <property type="project" value="UniProtKB-ARBA"/>
</dbReference>
<dbReference type="RefSeq" id="WP_188681480.1">
    <property type="nucleotide sequence ID" value="NZ_BMNY01000002.1"/>
</dbReference>
<gene>
    <name evidence="3" type="ORF">GCM10007108_13530</name>
</gene>
<keyword evidence="4" id="KW-1185">Reference proteome</keyword>
<comment type="caution">
    <text evidence="3">The sequence shown here is derived from an EMBL/GenBank/DDBJ whole genome shotgun (WGS) entry which is preliminary data.</text>
</comment>